<keyword evidence="2 7" id="KW-0812">Transmembrane</keyword>
<evidence type="ECO:0000313" key="10">
    <source>
        <dbReference type="Proteomes" id="UP000799764"/>
    </source>
</evidence>
<gene>
    <name evidence="9" type="ORF">P171DRAFT_174873</name>
</gene>
<dbReference type="Proteomes" id="UP000799764">
    <property type="component" value="Unassembled WGS sequence"/>
</dbReference>
<feature type="transmembrane region" description="Helical" evidence="7">
    <location>
        <begin position="184"/>
        <end position="209"/>
    </location>
</feature>
<sequence length="635" mass="69124">MLATLLAERSSELNQRQADASFHIPSDFFAAATICLFLATVAVAARTFITMVDMRRLQIDDFATILAGLCFAIFIAFMFVGSHAGLGQHVNLLSADAVKSALLYSNILDIMYAPIMLAAKVSILVQVDRMFSGNKQRMIFWSVRALAYVNAFCYTVMFFTNIFACTPRAKIVDPTVSGRCIPQNNLIVVSSTVNVASDVLVLLFAVWGISRLQLSGRRQTMVAVVFGIGSFACIASVCRLAFGVQVDKNRNYTQTIWPVHMWSLAEITAIMYMACCPAFPRLIQYIRGTKTVKPAIKGFKTEKDLFSPTSSFSSSKPSTPEQKHGWGSPIITPPTPPKGSPKITPPTPPNGSPLLPAGFVAPQKPTQASVRVTPGPAQGTRGTQSEDRPRGPFRTLSLPVKPSVPRTSFQLPPTRLEPRGPRLNFSIPVRPTPEQLANQSSLSPRYVPEETTAALAKKAEGALQNYAPFERRISHLSYTSRHTAALEEIRQSLEEVRHSLDGGFIDTTPTPTSASLIVPPTPGSTSTSTPKTPITPTSTSTSHARSPSLAPPPSPGMPSPASPARTEFSVHLVESAVRMKIMPVYFAQRRKKSYDARMSTGTLGNSTVKPMHSFKRSKHARVPSTPGLQTHFEIP</sequence>
<dbReference type="PANTHER" id="PTHR33048">
    <property type="entry name" value="PTH11-LIKE INTEGRAL MEMBRANE PROTEIN (AFU_ORTHOLOGUE AFUA_5G11245)"/>
    <property type="match status" value="1"/>
</dbReference>
<feature type="compositionally biased region" description="Pro residues" evidence="6">
    <location>
        <begin position="331"/>
        <end position="351"/>
    </location>
</feature>
<dbReference type="OrthoDB" id="5342292at2759"/>
<comment type="similarity">
    <text evidence="5">Belongs to the SAT4 family.</text>
</comment>
<feature type="region of interest" description="Disordered" evidence="6">
    <location>
        <begin position="598"/>
        <end position="635"/>
    </location>
</feature>
<name>A0A9P4U699_9PLEO</name>
<dbReference type="PANTHER" id="PTHR33048:SF146">
    <property type="entry name" value="INTEGRAL MEMBRANE PROTEIN"/>
    <property type="match status" value="1"/>
</dbReference>
<feature type="compositionally biased region" description="Pro residues" evidence="6">
    <location>
        <begin position="549"/>
        <end position="561"/>
    </location>
</feature>
<evidence type="ECO:0000256" key="4">
    <source>
        <dbReference type="ARBA" id="ARBA00023136"/>
    </source>
</evidence>
<evidence type="ECO:0000256" key="3">
    <source>
        <dbReference type="ARBA" id="ARBA00022989"/>
    </source>
</evidence>
<feature type="domain" description="Rhodopsin" evidence="8">
    <location>
        <begin position="46"/>
        <end position="284"/>
    </location>
</feature>
<protein>
    <recommendedName>
        <fullName evidence="8">Rhodopsin domain-containing protein</fullName>
    </recommendedName>
</protein>
<feature type="compositionally biased region" description="Low complexity" evidence="6">
    <location>
        <begin position="523"/>
        <end position="548"/>
    </location>
</feature>
<dbReference type="InterPro" id="IPR049326">
    <property type="entry name" value="Rhodopsin_dom_fungi"/>
</dbReference>
<comment type="caution">
    <text evidence="9">The sequence shown here is derived from an EMBL/GenBank/DDBJ whole genome shotgun (WGS) entry which is preliminary data.</text>
</comment>
<feature type="compositionally biased region" description="Polar residues" evidence="6">
    <location>
        <begin position="599"/>
        <end position="608"/>
    </location>
</feature>
<dbReference type="GO" id="GO:0016020">
    <property type="term" value="C:membrane"/>
    <property type="evidence" value="ECO:0007669"/>
    <property type="project" value="UniProtKB-SubCell"/>
</dbReference>
<proteinExistence type="inferred from homology"/>
<dbReference type="AlphaFoldDB" id="A0A9P4U699"/>
<accession>A0A9P4U699</accession>
<evidence type="ECO:0000313" key="9">
    <source>
        <dbReference type="EMBL" id="KAF2437888.1"/>
    </source>
</evidence>
<evidence type="ECO:0000256" key="6">
    <source>
        <dbReference type="SAM" id="MobiDB-lite"/>
    </source>
</evidence>
<feature type="transmembrane region" description="Helical" evidence="7">
    <location>
        <begin position="262"/>
        <end position="283"/>
    </location>
</feature>
<evidence type="ECO:0000259" key="8">
    <source>
        <dbReference type="Pfam" id="PF20684"/>
    </source>
</evidence>
<organism evidence="9 10">
    <name type="scientific">Karstenula rhodostoma CBS 690.94</name>
    <dbReference type="NCBI Taxonomy" id="1392251"/>
    <lineage>
        <taxon>Eukaryota</taxon>
        <taxon>Fungi</taxon>
        <taxon>Dikarya</taxon>
        <taxon>Ascomycota</taxon>
        <taxon>Pezizomycotina</taxon>
        <taxon>Dothideomycetes</taxon>
        <taxon>Pleosporomycetidae</taxon>
        <taxon>Pleosporales</taxon>
        <taxon>Massarineae</taxon>
        <taxon>Didymosphaeriaceae</taxon>
        <taxon>Karstenula</taxon>
    </lineage>
</organism>
<feature type="compositionally biased region" description="Basic residues" evidence="6">
    <location>
        <begin position="612"/>
        <end position="621"/>
    </location>
</feature>
<comment type="subcellular location">
    <subcellularLocation>
        <location evidence="1">Membrane</location>
        <topology evidence="1">Multi-pass membrane protein</topology>
    </subcellularLocation>
</comment>
<feature type="transmembrane region" description="Helical" evidence="7">
    <location>
        <begin position="145"/>
        <end position="164"/>
    </location>
</feature>
<evidence type="ECO:0000256" key="2">
    <source>
        <dbReference type="ARBA" id="ARBA00022692"/>
    </source>
</evidence>
<keyword evidence="10" id="KW-1185">Reference proteome</keyword>
<feature type="transmembrane region" description="Helical" evidence="7">
    <location>
        <begin position="61"/>
        <end position="81"/>
    </location>
</feature>
<feature type="transmembrane region" description="Helical" evidence="7">
    <location>
        <begin position="221"/>
        <end position="242"/>
    </location>
</feature>
<reference evidence="9" key="1">
    <citation type="journal article" date="2020" name="Stud. Mycol.">
        <title>101 Dothideomycetes genomes: a test case for predicting lifestyles and emergence of pathogens.</title>
        <authorList>
            <person name="Haridas S."/>
            <person name="Albert R."/>
            <person name="Binder M."/>
            <person name="Bloem J."/>
            <person name="Labutti K."/>
            <person name="Salamov A."/>
            <person name="Andreopoulos B."/>
            <person name="Baker S."/>
            <person name="Barry K."/>
            <person name="Bills G."/>
            <person name="Bluhm B."/>
            <person name="Cannon C."/>
            <person name="Castanera R."/>
            <person name="Culley D."/>
            <person name="Daum C."/>
            <person name="Ezra D."/>
            <person name="Gonzalez J."/>
            <person name="Henrissat B."/>
            <person name="Kuo A."/>
            <person name="Liang C."/>
            <person name="Lipzen A."/>
            <person name="Lutzoni F."/>
            <person name="Magnuson J."/>
            <person name="Mondo S."/>
            <person name="Nolan M."/>
            <person name="Ohm R."/>
            <person name="Pangilinan J."/>
            <person name="Park H.-J."/>
            <person name="Ramirez L."/>
            <person name="Alfaro M."/>
            <person name="Sun H."/>
            <person name="Tritt A."/>
            <person name="Yoshinaga Y."/>
            <person name="Zwiers L.-H."/>
            <person name="Turgeon B."/>
            <person name="Goodwin S."/>
            <person name="Spatafora J."/>
            <person name="Crous P."/>
            <person name="Grigoriev I."/>
        </authorList>
    </citation>
    <scope>NUCLEOTIDE SEQUENCE</scope>
    <source>
        <strain evidence="9">CBS 690.94</strain>
    </source>
</reference>
<dbReference type="EMBL" id="MU001514">
    <property type="protein sequence ID" value="KAF2437888.1"/>
    <property type="molecule type" value="Genomic_DNA"/>
</dbReference>
<feature type="region of interest" description="Disordered" evidence="6">
    <location>
        <begin position="502"/>
        <end position="564"/>
    </location>
</feature>
<keyword evidence="4 7" id="KW-0472">Membrane</keyword>
<evidence type="ECO:0000256" key="5">
    <source>
        <dbReference type="ARBA" id="ARBA00038359"/>
    </source>
</evidence>
<evidence type="ECO:0000256" key="7">
    <source>
        <dbReference type="SAM" id="Phobius"/>
    </source>
</evidence>
<feature type="transmembrane region" description="Helical" evidence="7">
    <location>
        <begin position="101"/>
        <end position="125"/>
    </location>
</feature>
<feature type="region of interest" description="Disordered" evidence="6">
    <location>
        <begin position="306"/>
        <end position="422"/>
    </location>
</feature>
<dbReference type="InterPro" id="IPR052337">
    <property type="entry name" value="SAT4-like"/>
</dbReference>
<keyword evidence="3 7" id="KW-1133">Transmembrane helix</keyword>
<evidence type="ECO:0000256" key="1">
    <source>
        <dbReference type="ARBA" id="ARBA00004141"/>
    </source>
</evidence>
<dbReference type="Pfam" id="PF20684">
    <property type="entry name" value="Fung_rhodopsin"/>
    <property type="match status" value="1"/>
</dbReference>
<feature type="compositionally biased region" description="Low complexity" evidence="6">
    <location>
        <begin position="306"/>
        <end position="320"/>
    </location>
</feature>
<feature type="transmembrane region" description="Helical" evidence="7">
    <location>
        <begin position="28"/>
        <end position="49"/>
    </location>
</feature>